<evidence type="ECO:0000313" key="4">
    <source>
        <dbReference type="Proteomes" id="UP000429607"/>
    </source>
</evidence>
<evidence type="ECO:0000313" key="2">
    <source>
        <dbReference type="EMBL" id="KAE9035949.1"/>
    </source>
</evidence>
<feature type="region of interest" description="Disordered" evidence="1">
    <location>
        <begin position="53"/>
        <end position="104"/>
    </location>
</feature>
<proteinExistence type="predicted"/>
<comment type="caution">
    <text evidence="3">The sequence shown here is derived from an EMBL/GenBank/DDBJ whole genome shotgun (WGS) entry which is preliminary data.</text>
</comment>
<evidence type="ECO:0000313" key="5">
    <source>
        <dbReference type="Proteomes" id="UP000435112"/>
    </source>
</evidence>
<evidence type="ECO:0000256" key="1">
    <source>
        <dbReference type="SAM" id="MobiDB-lite"/>
    </source>
</evidence>
<dbReference type="Proteomes" id="UP000429607">
    <property type="component" value="Unassembled WGS sequence"/>
</dbReference>
<accession>A0A6A3NXH3</accession>
<evidence type="ECO:0008006" key="6">
    <source>
        <dbReference type="Google" id="ProtNLM"/>
    </source>
</evidence>
<organism evidence="3 4">
    <name type="scientific">Phytophthora rubi</name>
    <dbReference type="NCBI Taxonomy" id="129364"/>
    <lineage>
        <taxon>Eukaryota</taxon>
        <taxon>Sar</taxon>
        <taxon>Stramenopiles</taxon>
        <taxon>Oomycota</taxon>
        <taxon>Peronosporomycetes</taxon>
        <taxon>Peronosporales</taxon>
        <taxon>Peronosporaceae</taxon>
        <taxon>Phytophthora</taxon>
    </lineage>
</organism>
<gene>
    <name evidence="3" type="ORF">PR001_g4670</name>
    <name evidence="2" type="ORF">PR002_g7315</name>
</gene>
<protein>
    <recommendedName>
        <fullName evidence="6">Myb/SANT-like domain-containing protein</fullName>
    </recommendedName>
</protein>
<feature type="region of interest" description="Disordered" evidence="1">
    <location>
        <begin position="179"/>
        <end position="203"/>
    </location>
</feature>
<name>A0A6A3NXH3_9STRA</name>
<dbReference type="AlphaFoldDB" id="A0A6A3NXH3"/>
<dbReference type="EMBL" id="QXFV01000195">
    <property type="protein sequence ID" value="KAE9046191.1"/>
    <property type="molecule type" value="Genomic_DNA"/>
</dbReference>
<feature type="compositionally biased region" description="Basic residues" evidence="1">
    <location>
        <begin position="79"/>
        <end position="97"/>
    </location>
</feature>
<evidence type="ECO:0000313" key="3">
    <source>
        <dbReference type="EMBL" id="KAE9046191.1"/>
    </source>
</evidence>
<dbReference type="Proteomes" id="UP000435112">
    <property type="component" value="Unassembled WGS sequence"/>
</dbReference>
<dbReference type="OrthoDB" id="10312805at2759"/>
<reference evidence="4 5" key="1">
    <citation type="submission" date="2018-09" db="EMBL/GenBank/DDBJ databases">
        <title>Genomic investigation of the strawberry pathogen Phytophthora fragariae indicates pathogenicity is determined by transcriptional variation in three key races.</title>
        <authorList>
            <person name="Adams T.M."/>
            <person name="Armitage A.D."/>
            <person name="Sobczyk M.K."/>
            <person name="Bates H.J."/>
            <person name="Dunwell J.M."/>
            <person name="Nellist C.F."/>
            <person name="Harrison R.J."/>
        </authorList>
    </citation>
    <scope>NUCLEOTIDE SEQUENCE [LARGE SCALE GENOMIC DNA]</scope>
    <source>
        <strain evidence="3 4">SCRP249</strain>
        <strain evidence="2 5">SCRP324</strain>
    </source>
</reference>
<dbReference type="EMBL" id="QXFU01000347">
    <property type="protein sequence ID" value="KAE9035949.1"/>
    <property type="molecule type" value="Genomic_DNA"/>
</dbReference>
<sequence length="272" mass="29427">MYANDTSYSSAVVSGAIEGIMQLPALPSLLTPGSFARATSSPLPQVGHALAPARMTAQASDDPPSDYEPASGRPNNGSNKRKPAAKLNKTSKGKKKAKTTETTPSKRFVWSNAMIAALQEMRFGDKEVKKRVERADINRKKALAWQYFASRLSEHLNVVVTSDQFSNKYKKLKRRTGIGGTTLADADNNSDSADEDLSCASPENRQKATIPIASLAEAMKDGMSALAASLGSDDKLVDVLNELRASQEDTRDLHARQLLLLEQLVTKMSSTD</sequence>